<dbReference type="Pfam" id="PF02770">
    <property type="entry name" value="Acyl-CoA_dh_M"/>
    <property type="match status" value="1"/>
</dbReference>
<accession>A0A1E3R062</accession>
<evidence type="ECO:0000256" key="5">
    <source>
        <dbReference type="ARBA" id="ARBA00022827"/>
    </source>
</evidence>
<evidence type="ECO:0000256" key="7">
    <source>
        <dbReference type="RuleBase" id="RU362125"/>
    </source>
</evidence>
<dbReference type="PANTHER" id="PTHR48083:SF13">
    <property type="entry name" value="ACYL-COA DEHYDROGENASE FAMILY MEMBER 11"/>
    <property type="match status" value="1"/>
</dbReference>
<dbReference type="RefSeq" id="XP_018988085.1">
    <property type="nucleotide sequence ID" value="XM_019132263.1"/>
</dbReference>
<dbReference type="GO" id="GO:0005737">
    <property type="term" value="C:cytoplasm"/>
    <property type="evidence" value="ECO:0007669"/>
    <property type="project" value="TreeGrafter"/>
</dbReference>
<proteinExistence type="inferred from homology"/>
<evidence type="ECO:0000256" key="3">
    <source>
        <dbReference type="ARBA" id="ARBA00011738"/>
    </source>
</evidence>
<keyword evidence="6 7" id="KW-0560">Oxidoreductase</keyword>
<evidence type="ECO:0008006" key="13">
    <source>
        <dbReference type="Google" id="ProtNLM"/>
    </source>
</evidence>
<evidence type="ECO:0000259" key="8">
    <source>
        <dbReference type="Pfam" id="PF00441"/>
    </source>
</evidence>
<organism evidence="11 12">
    <name type="scientific">Babjeviella inositovora NRRL Y-12698</name>
    <dbReference type="NCBI Taxonomy" id="984486"/>
    <lineage>
        <taxon>Eukaryota</taxon>
        <taxon>Fungi</taxon>
        <taxon>Dikarya</taxon>
        <taxon>Ascomycota</taxon>
        <taxon>Saccharomycotina</taxon>
        <taxon>Pichiomycetes</taxon>
        <taxon>Serinales incertae sedis</taxon>
        <taxon>Babjeviella</taxon>
    </lineage>
</organism>
<dbReference type="Gene3D" id="1.20.140.10">
    <property type="entry name" value="Butyryl-CoA Dehydrogenase, subunit A, domain 3"/>
    <property type="match status" value="1"/>
</dbReference>
<dbReference type="GO" id="GO:0050660">
    <property type="term" value="F:flavin adenine dinucleotide binding"/>
    <property type="evidence" value="ECO:0007669"/>
    <property type="project" value="InterPro"/>
</dbReference>
<keyword evidence="12" id="KW-1185">Reference proteome</keyword>
<dbReference type="Pfam" id="PF02771">
    <property type="entry name" value="Acyl-CoA_dh_N"/>
    <property type="match status" value="1"/>
</dbReference>
<dbReference type="Gene3D" id="2.40.110.10">
    <property type="entry name" value="Butyryl-CoA Dehydrogenase, subunit A, domain 2"/>
    <property type="match status" value="1"/>
</dbReference>
<evidence type="ECO:0000313" key="12">
    <source>
        <dbReference type="Proteomes" id="UP000094336"/>
    </source>
</evidence>
<evidence type="ECO:0000259" key="9">
    <source>
        <dbReference type="Pfam" id="PF02770"/>
    </source>
</evidence>
<evidence type="ECO:0000256" key="2">
    <source>
        <dbReference type="ARBA" id="ARBA00009347"/>
    </source>
</evidence>
<dbReference type="InterPro" id="IPR013786">
    <property type="entry name" value="AcylCoA_DH/ox_N"/>
</dbReference>
<dbReference type="PANTHER" id="PTHR48083">
    <property type="entry name" value="MEDIUM-CHAIN SPECIFIC ACYL-COA DEHYDROGENASE, MITOCHONDRIAL-RELATED"/>
    <property type="match status" value="1"/>
</dbReference>
<keyword evidence="5 7" id="KW-0274">FAD</keyword>
<evidence type="ECO:0000256" key="4">
    <source>
        <dbReference type="ARBA" id="ARBA00022630"/>
    </source>
</evidence>
<dbReference type="InterPro" id="IPR037069">
    <property type="entry name" value="AcylCoA_DH/ox_N_sf"/>
</dbReference>
<dbReference type="SUPFAM" id="SSF56645">
    <property type="entry name" value="Acyl-CoA dehydrogenase NM domain-like"/>
    <property type="match status" value="1"/>
</dbReference>
<dbReference type="EMBL" id="KV454426">
    <property type="protein sequence ID" value="ODQ82757.1"/>
    <property type="molecule type" value="Genomic_DNA"/>
</dbReference>
<dbReference type="InterPro" id="IPR009075">
    <property type="entry name" value="AcylCo_DH/oxidase_C"/>
</dbReference>
<evidence type="ECO:0000256" key="6">
    <source>
        <dbReference type="ARBA" id="ARBA00023002"/>
    </source>
</evidence>
<dbReference type="Pfam" id="PF00441">
    <property type="entry name" value="Acyl-CoA_dh_1"/>
    <property type="match status" value="1"/>
</dbReference>
<dbReference type="GO" id="GO:0003995">
    <property type="term" value="F:acyl-CoA dehydrogenase activity"/>
    <property type="evidence" value="ECO:0007669"/>
    <property type="project" value="TreeGrafter"/>
</dbReference>
<dbReference type="Proteomes" id="UP000094336">
    <property type="component" value="Unassembled WGS sequence"/>
</dbReference>
<comment type="subunit">
    <text evidence="3">Homodimer.</text>
</comment>
<dbReference type="GO" id="GO:0033539">
    <property type="term" value="P:fatty acid beta-oxidation using acyl-CoA dehydrogenase"/>
    <property type="evidence" value="ECO:0007669"/>
    <property type="project" value="TreeGrafter"/>
</dbReference>
<reference evidence="12" key="1">
    <citation type="submission" date="2016-05" db="EMBL/GenBank/DDBJ databases">
        <title>Comparative genomics of biotechnologically important yeasts.</title>
        <authorList>
            <consortium name="DOE Joint Genome Institute"/>
            <person name="Riley R."/>
            <person name="Haridas S."/>
            <person name="Wolfe K.H."/>
            <person name="Lopes M.R."/>
            <person name="Hittinger C.T."/>
            <person name="Goker M."/>
            <person name="Salamov A."/>
            <person name="Wisecaver J."/>
            <person name="Long T.M."/>
            <person name="Aerts A.L."/>
            <person name="Barry K."/>
            <person name="Choi C."/>
            <person name="Clum A."/>
            <person name="Coughlan A.Y."/>
            <person name="Deshpande S."/>
            <person name="Douglass A.P."/>
            <person name="Hanson S.J."/>
            <person name="Klenk H.-P."/>
            <person name="Labutti K."/>
            <person name="Lapidus A."/>
            <person name="Lindquist E."/>
            <person name="Lipzen A."/>
            <person name="Meier-Kolthoff J.P."/>
            <person name="Ohm R.A."/>
            <person name="Otillar R.P."/>
            <person name="Pangilinan J."/>
            <person name="Peng Y."/>
            <person name="Rokas A."/>
            <person name="Rosa C.A."/>
            <person name="Scheuner C."/>
            <person name="Sibirny A.A."/>
            <person name="Slot J.C."/>
            <person name="Stielow J.B."/>
            <person name="Sun H."/>
            <person name="Kurtzman C.P."/>
            <person name="Blackwell M."/>
            <person name="Grigoriev I.V."/>
            <person name="Jeffries T.W."/>
        </authorList>
    </citation>
    <scope>NUCLEOTIDE SEQUENCE [LARGE SCALE GENOMIC DNA]</scope>
    <source>
        <strain evidence="12">NRRL Y-12698</strain>
    </source>
</reference>
<sequence>MPSEDLQIPLAFLDKISPRGLETIKKVKHFVETECIPADEVYLGQLSTDPATRWSVIPPIIEELKAKAQKLGLWNLFLCNNYEEYGAGFTNLEYGLMAQQLGRSHTGPEATNTAAPDTGNTELLVKYGSVYHKEKYLKPLLEGKIRSAFLMTEKGTSSSNALNICCSAVRKGDNFVLNGVKWFASGAGDPRAAVWLTMCQTAQGDLQGPAQYTKHSVLVLDVARALASGRAKVIRPLQVFGMDDAPHGHCEIVFDNYVVPVENAVLGSVGQGFEIIQSRLGPGRIHHCMRVIGLGEQALLHAYHRASNRKIAGDYLSNSETWRYAFGEHKITLEQCRMLVLNAAHAIDHYGVAKHAQRDIAMAKIVAPREVIKIVDWCIQVFGAEGVSQDTPLARMWMHSRTLRIADGPDESHLNQFSRNELRKLRYVNDAFAASDRKTKELIGAAKL</sequence>
<protein>
    <recommendedName>
        <fullName evidence="13">Acyl-CoA dehydrogenase/oxidase C-terminal domain-containing protein</fullName>
    </recommendedName>
</protein>
<evidence type="ECO:0000259" key="10">
    <source>
        <dbReference type="Pfam" id="PF02771"/>
    </source>
</evidence>
<dbReference type="SUPFAM" id="SSF47203">
    <property type="entry name" value="Acyl-CoA dehydrogenase C-terminal domain-like"/>
    <property type="match status" value="1"/>
</dbReference>
<dbReference type="GeneID" id="30150116"/>
<comment type="similarity">
    <text evidence="2 7">Belongs to the acyl-CoA dehydrogenase family.</text>
</comment>
<feature type="domain" description="Acyl-CoA dehydrogenase/oxidase C-terminal" evidence="8">
    <location>
        <begin position="270"/>
        <end position="420"/>
    </location>
</feature>
<dbReference type="InterPro" id="IPR036250">
    <property type="entry name" value="AcylCo_DH-like_C"/>
</dbReference>
<evidence type="ECO:0000313" key="11">
    <source>
        <dbReference type="EMBL" id="ODQ82757.1"/>
    </source>
</evidence>
<keyword evidence="4 7" id="KW-0285">Flavoprotein</keyword>
<feature type="domain" description="Acyl-CoA oxidase/dehydrogenase middle" evidence="9">
    <location>
        <begin position="148"/>
        <end position="256"/>
    </location>
</feature>
<feature type="domain" description="Acyl-CoA dehydrogenase/oxidase N-terminal" evidence="10">
    <location>
        <begin position="26"/>
        <end position="144"/>
    </location>
</feature>
<dbReference type="InterPro" id="IPR006091">
    <property type="entry name" value="Acyl-CoA_Oxase/DH_mid-dom"/>
</dbReference>
<comment type="cofactor">
    <cofactor evidence="1 7">
        <name>FAD</name>
        <dbReference type="ChEBI" id="CHEBI:57692"/>
    </cofactor>
</comment>
<dbReference type="STRING" id="984486.A0A1E3R062"/>
<dbReference type="Gene3D" id="1.10.540.10">
    <property type="entry name" value="Acyl-CoA dehydrogenase/oxidase, N-terminal domain"/>
    <property type="match status" value="1"/>
</dbReference>
<dbReference type="InterPro" id="IPR009100">
    <property type="entry name" value="AcylCoA_DH/oxidase_NM_dom_sf"/>
</dbReference>
<dbReference type="InterPro" id="IPR050741">
    <property type="entry name" value="Acyl-CoA_dehydrogenase"/>
</dbReference>
<name>A0A1E3R062_9ASCO</name>
<evidence type="ECO:0000256" key="1">
    <source>
        <dbReference type="ARBA" id="ARBA00001974"/>
    </source>
</evidence>
<dbReference type="InterPro" id="IPR046373">
    <property type="entry name" value="Acyl-CoA_Oxase/DH_mid-dom_sf"/>
</dbReference>
<dbReference type="AlphaFoldDB" id="A0A1E3R062"/>
<gene>
    <name evidence="11" type="ORF">BABINDRAFT_5675</name>
</gene>
<dbReference type="OrthoDB" id="434771at2759"/>